<organism evidence="1 2">
    <name type="scientific">Ampelomyces quisqualis</name>
    <name type="common">Powdery mildew agent</name>
    <dbReference type="NCBI Taxonomy" id="50730"/>
    <lineage>
        <taxon>Eukaryota</taxon>
        <taxon>Fungi</taxon>
        <taxon>Dikarya</taxon>
        <taxon>Ascomycota</taxon>
        <taxon>Pezizomycotina</taxon>
        <taxon>Dothideomycetes</taxon>
        <taxon>Pleosporomycetidae</taxon>
        <taxon>Pleosporales</taxon>
        <taxon>Pleosporineae</taxon>
        <taxon>Phaeosphaeriaceae</taxon>
        <taxon>Ampelomyces</taxon>
    </lineage>
</organism>
<dbReference type="EMBL" id="ML979136">
    <property type="protein sequence ID" value="KAF1915104.1"/>
    <property type="molecule type" value="Genomic_DNA"/>
</dbReference>
<name>A0A6A5QKV9_AMPQU</name>
<dbReference type="AlphaFoldDB" id="A0A6A5QKV9"/>
<keyword evidence="2" id="KW-1185">Reference proteome</keyword>
<sequence length="54" mass="6026">MHTKSGQFFKRVQSTCRLSSTHNLSILAIPAYYIFSVLPHNFALNAATESQLGK</sequence>
<gene>
    <name evidence="1" type="ORF">BDU57DRAFT_517908</name>
</gene>
<dbReference type="Proteomes" id="UP000800096">
    <property type="component" value="Unassembled WGS sequence"/>
</dbReference>
<dbReference type="OrthoDB" id="2122304at2759"/>
<protein>
    <submittedName>
        <fullName evidence="1">Uncharacterized protein</fullName>
    </submittedName>
</protein>
<evidence type="ECO:0000313" key="2">
    <source>
        <dbReference type="Proteomes" id="UP000800096"/>
    </source>
</evidence>
<reference evidence="1" key="1">
    <citation type="journal article" date="2020" name="Stud. Mycol.">
        <title>101 Dothideomycetes genomes: a test case for predicting lifestyles and emergence of pathogens.</title>
        <authorList>
            <person name="Haridas S."/>
            <person name="Albert R."/>
            <person name="Binder M."/>
            <person name="Bloem J."/>
            <person name="Labutti K."/>
            <person name="Salamov A."/>
            <person name="Andreopoulos B."/>
            <person name="Baker S."/>
            <person name="Barry K."/>
            <person name="Bills G."/>
            <person name="Bluhm B."/>
            <person name="Cannon C."/>
            <person name="Castanera R."/>
            <person name="Culley D."/>
            <person name="Daum C."/>
            <person name="Ezra D."/>
            <person name="Gonzalez J."/>
            <person name="Henrissat B."/>
            <person name="Kuo A."/>
            <person name="Liang C."/>
            <person name="Lipzen A."/>
            <person name="Lutzoni F."/>
            <person name="Magnuson J."/>
            <person name="Mondo S."/>
            <person name="Nolan M."/>
            <person name="Ohm R."/>
            <person name="Pangilinan J."/>
            <person name="Park H.-J."/>
            <person name="Ramirez L."/>
            <person name="Alfaro M."/>
            <person name="Sun H."/>
            <person name="Tritt A."/>
            <person name="Yoshinaga Y."/>
            <person name="Zwiers L.-H."/>
            <person name="Turgeon B."/>
            <person name="Goodwin S."/>
            <person name="Spatafora J."/>
            <person name="Crous P."/>
            <person name="Grigoriev I."/>
        </authorList>
    </citation>
    <scope>NUCLEOTIDE SEQUENCE</scope>
    <source>
        <strain evidence="1">HMLAC05119</strain>
    </source>
</reference>
<proteinExistence type="predicted"/>
<evidence type="ECO:0000313" key="1">
    <source>
        <dbReference type="EMBL" id="KAF1915104.1"/>
    </source>
</evidence>
<accession>A0A6A5QKV9</accession>